<evidence type="ECO:0000313" key="3">
    <source>
        <dbReference type="Proteomes" id="UP000091929"/>
    </source>
</evidence>
<dbReference type="AlphaFoldDB" id="A0A150INY5"/>
<dbReference type="Gene3D" id="2.30.40.10">
    <property type="entry name" value="Urease, subunit C, domain 1"/>
    <property type="match status" value="1"/>
</dbReference>
<sequence length="76" mass="8380">MITKNPAKAFGAKDYGIKVGNPADLVAFDAPTAIDAIRLVARRYLVIKNGAIIAQTKPYETNIFLNGREEKIDFIK</sequence>
<proteinExistence type="predicted"/>
<dbReference type="GO" id="GO:0016810">
    <property type="term" value="F:hydrolase activity, acting on carbon-nitrogen (but not peptide) bonds"/>
    <property type="evidence" value="ECO:0007669"/>
    <property type="project" value="InterPro"/>
</dbReference>
<evidence type="ECO:0000259" key="1">
    <source>
        <dbReference type="Pfam" id="PF07969"/>
    </source>
</evidence>
<dbReference type="InterPro" id="IPR011059">
    <property type="entry name" value="Metal-dep_hydrolase_composite"/>
</dbReference>
<dbReference type="PATRIC" id="fig|1706437.3.peg.1790"/>
<dbReference type="SUPFAM" id="SSF51338">
    <property type="entry name" value="Composite domain of metallo-dependent hydrolases"/>
    <property type="match status" value="1"/>
</dbReference>
<protein>
    <submittedName>
        <fullName evidence="2">Cytosine deaminase</fullName>
    </submittedName>
</protein>
<name>A0A150INY5_9EURY</name>
<accession>A0A150INY5</accession>
<dbReference type="Proteomes" id="UP000091929">
    <property type="component" value="Unassembled WGS sequence"/>
</dbReference>
<dbReference type="Pfam" id="PF07969">
    <property type="entry name" value="Amidohydro_3"/>
    <property type="match status" value="1"/>
</dbReference>
<dbReference type="InterPro" id="IPR013108">
    <property type="entry name" value="Amidohydro_3"/>
</dbReference>
<comment type="caution">
    <text evidence="2">The sequence shown here is derived from an EMBL/GenBank/DDBJ whole genome shotgun (WGS) entry which is preliminary data.</text>
</comment>
<gene>
    <name evidence="2" type="ORF">APG11_01780</name>
</gene>
<organism evidence="2 3">
    <name type="scientific">Candidatus Methanofastidiosum methylothiophilum</name>
    <dbReference type="NCBI Taxonomy" id="1705564"/>
    <lineage>
        <taxon>Archaea</taxon>
        <taxon>Methanobacteriati</taxon>
        <taxon>Methanobacteriota</taxon>
        <taxon>Stenosarchaea group</taxon>
        <taxon>Candidatus Methanofastidiosia</taxon>
        <taxon>Candidatus Methanofastidiosales</taxon>
        <taxon>Candidatus Methanofastidiosaceae</taxon>
        <taxon>Candidatus Methanofastidiosum</taxon>
    </lineage>
</organism>
<feature type="domain" description="Amidohydrolase 3" evidence="1">
    <location>
        <begin position="1"/>
        <end position="53"/>
    </location>
</feature>
<evidence type="ECO:0000313" key="2">
    <source>
        <dbReference type="EMBL" id="KYC46608.1"/>
    </source>
</evidence>
<dbReference type="EMBL" id="LNGF01000056">
    <property type="protein sequence ID" value="KYC46608.1"/>
    <property type="molecule type" value="Genomic_DNA"/>
</dbReference>
<reference evidence="2 3" key="1">
    <citation type="journal article" date="2016" name="ISME J.">
        <title>Chasing the elusive Euryarchaeota class WSA2: genomes reveal a uniquely fastidious methyl-reducing methanogen.</title>
        <authorList>
            <person name="Nobu M.K."/>
            <person name="Narihiro T."/>
            <person name="Kuroda K."/>
            <person name="Mei R."/>
            <person name="Liu W.T."/>
        </authorList>
    </citation>
    <scope>NUCLEOTIDE SEQUENCE [LARGE SCALE GENOMIC DNA]</scope>
    <source>
        <strain evidence="2">B15fssc0709_Meth_Bin003</strain>
    </source>
</reference>